<dbReference type="PROSITE" id="PS52034">
    <property type="entry name" value="PEPTIDASE_M32"/>
    <property type="match status" value="1"/>
</dbReference>
<feature type="binding site" evidence="2">
    <location>
        <position position="273"/>
    </location>
    <ligand>
        <name>Zn(2+)</name>
        <dbReference type="ChEBI" id="CHEBI:29105"/>
        <note>catalytic</note>
    </ligand>
</feature>
<evidence type="ECO:0000313" key="5">
    <source>
        <dbReference type="Proteomes" id="UP000007718"/>
    </source>
</evidence>
<dbReference type="PRINTS" id="PR00998">
    <property type="entry name" value="CRBOXYPTASET"/>
</dbReference>
<feature type="binding site" evidence="2">
    <location>
        <position position="269"/>
    </location>
    <ligand>
        <name>Zn(2+)</name>
        <dbReference type="ChEBI" id="CHEBI:29105"/>
        <note>catalytic</note>
    </ligand>
</feature>
<protein>
    <recommendedName>
        <fullName evidence="1">Metal-dependent carboxypeptidase</fullName>
        <ecNumber evidence="1">3.4.17.19</ecNumber>
    </recommendedName>
</protein>
<dbReference type="GO" id="GO:0046872">
    <property type="term" value="F:metal ion binding"/>
    <property type="evidence" value="ECO:0007669"/>
    <property type="project" value="UniProtKB-KW"/>
</dbReference>
<dbReference type="KEGG" id="dpt:Deipr_1627"/>
<feature type="binding site" evidence="2">
    <location>
        <position position="299"/>
    </location>
    <ligand>
        <name>Zn(2+)</name>
        <dbReference type="ChEBI" id="CHEBI:29105"/>
        <note>catalytic</note>
    </ligand>
</feature>
<comment type="catalytic activity">
    <reaction evidence="1">
        <text>Release of a C-terminal amino acid with broad specificity, except for -Pro.</text>
        <dbReference type="EC" id="3.4.17.19"/>
    </reaction>
</comment>
<keyword evidence="2" id="KW-0862">Zinc</keyword>
<dbReference type="RefSeq" id="WP_013615373.1">
    <property type="nucleotide sequence ID" value="NC_015161.1"/>
</dbReference>
<reference evidence="4 5" key="2">
    <citation type="journal article" date="2012" name="Stand. Genomic Sci.">
        <title>Complete genome sequence of the orange-red pigmented, radioresistant Deinococcus proteolyticus type strain (MRP(T)).</title>
        <authorList>
            <person name="Copeland A."/>
            <person name="Zeytun A."/>
            <person name="Yassawong M."/>
            <person name="Nolan M."/>
            <person name="Lucas S."/>
            <person name="Hammon N."/>
            <person name="Deshpande S."/>
            <person name="Cheng J.F."/>
            <person name="Han C."/>
            <person name="Tapia R."/>
            <person name="Goodwin L.A."/>
            <person name="Pitluck S."/>
            <person name="Mavromatis K."/>
            <person name="Liolios K."/>
            <person name="Pagani I."/>
            <person name="Ivanova N."/>
            <person name="Mikhailova N."/>
            <person name="Pati A."/>
            <person name="Chen A."/>
            <person name="Palaniappan K."/>
            <person name="Land M."/>
            <person name="Hauser L."/>
            <person name="Jeffries C.D."/>
            <person name="Brambilla E.M."/>
            <person name="Rohde M."/>
            <person name="Sikorski J."/>
            <person name="Pukall R."/>
            <person name="Goker M."/>
            <person name="Detter J.C."/>
            <person name="Woyke T."/>
            <person name="Bristow J."/>
            <person name="Eisen J.A."/>
            <person name="Markowitz V."/>
            <person name="Hugenholtz P."/>
            <person name="Kyrpides N.C."/>
            <person name="Klenk H.P."/>
            <person name="Lapidus A."/>
        </authorList>
    </citation>
    <scope>NUCLEOTIDE SEQUENCE [LARGE SCALE GENOMIC DNA]</scope>
    <source>
        <strain evidence="5">ATCC 35074 / DSM 20540 / JCM 6276 / NBRC 101906 / NCIMB 13154 / VKM Ac-1939 / CCM 2703 / MRP</strain>
    </source>
</reference>
<name>F0RKQ3_DEIPM</name>
<dbReference type="EC" id="3.4.17.19" evidence="1"/>
<evidence type="ECO:0000313" key="4">
    <source>
        <dbReference type="EMBL" id="ADY26765.1"/>
    </source>
</evidence>
<dbReference type="Proteomes" id="UP000007718">
    <property type="component" value="Chromosome"/>
</dbReference>
<evidence type="ECO:0000256" key="3">
    <source>
        <dbReference type="PIRSR" id="PIRSR006615-2"/>
    </source>
</evidence>
<dbReference type="CDD" id="cd06460">
    <property type="entry name" value="M32_Taq"/>
    <property type="match status" value="1"/>
</dbReference>
<dbReference type="OrthoDB" id="9772308at2"/>
<dbReference type="STRING" id="693977.Deipr_1627"/>
<dbReference type="HOGENOM" id="CLU_032916_1_1_0"/>
<comment type="function">
    <text evidence="1">Broad specificity carboxypetidase that releases amino acids sequentially from the C-terminus, including neutral, aromatic, polar and basic residues.</text>
</comment>
<accession>F0RKQ3</accession>
<gene>
    <name evidence="4" type="ordered locus">Deipr_1627</name>
</gene>
<dbReference type="InterPro" id="IPR001333">
    <property type="entry name" value="Peptidase_M32_Taq"/>
</dbReference>
<dbReference type="PANTHER" id="PTHR34217:SF1">
    <property type="entry name" value="CARBOXYPEPTIDASE 1"/>
    <property type="match status" value="1"/>
</dbReference>
<dbReference type="PIRSF" id="PIRSF006615">
    <property type="entry name" value="Zn_crbxpep_Taq"/>
    <property type="match status" value="1"/>
</dbReference>
<dbReference type="GO" id="GO:0006508">
    <property type="term" value="P:proteolysis"/>
    <property type="evidence" value="ECO:0007669"/>
    <property type="project" value="UniProtKB-UniRule"/>
</dbReference>
<keyword evidence="5" id="KW-1185">Reference proteome</keyword>
<reference evidence="5" key="1">
    <citation type="submission" date="2011-02" db="EMBL/GenBank/DDBJ databases">
        <title>The complete sequence of chromosome of Deinococcus proteolyticus DSM 20540.</title>
        <authorList>
            <consortium name="US DOE Joint Genome Institute (JGI-PGF)"/>
            <person name="Lucas S."/>
            <person name="Copeland A."/>
            <person name="Lapidus A."/>
            <person name="Bruce D."/>
            <person name="Goodwin L."/>
            <person name="Pitluck S."/>
            <person name="Kyrpides N."/>
            <person name="Mavromatis K."/>
            <person name="Pagani I."/>
            <person name="Ivanova N."/>
            <person name="Ovchinnikova G."/>
            <person name="Zeytun A."/>
            <person name="Detter J.C."/>
            <person name="Han C."/>
            <person name="Land M."/>
            <person name="Hauser L."/>
            <person name="Markowitz V."/>
            <person name="Cheng J.-F."/>
            <person name="Hugenholtz P."/>
            <person name="Woyke T."/>
            <person name="Wu D."/>
            <person name="Pukall R."/>
            <person name="Steenblock K."/>
            <person name="Brambilla E."/>
            <person name="Klenk H.-P."/>
            <person name="Eisen J.A."/>
        </authorList>
    </citation>
    <scope>NUCLEOTIDE SEQUENCE [LARGE SCALE GENOMIC DNA]</scope>
    <source>
        <strain evidence="5">ATCC 35074 / DSM 20540 / JCM 6276 / NBRC 101906 / NCIMB 13154 / VKM Ac-1939 / CCM 2703 / MRP</strain>
    </source>
</reference>
<feature type="active site" description="Proton donor/acceptor" evidence="3">
    <location>
        <position position="270"/>
    </location>
</feature>
<organism evidence="4 5">
    <name type="scientific">Deinococcus proteolyticus (strain ATCC 35074 / DSM 20540 / JCM 6276 / NBRC 101906 / NCIMB 13154 / VKM Ac-1939 / CCM 2703 / MRP)</name>
    <dbReference type="NCBI Taxonomy" id="693977"/>
    <lineage>
        <taxon>Bacteria</taxon>
        <taxon>Thermotogati</taxon>
        <taxon>Deinococcota</taxon>
        <taxon>Deinococci</taxon>
        <taxon>Deinococcales</taxon>
        <taxon>Deinococcaceae</taxon>
        <taxon>Deinococcus</taxon>
    </lineage>
</organism>
<proteinExistence type="inferred from homology"/>
<comment type="similarity">
    <text evidence="1">Belongs to the peptidase M32 family.</text>
</comment>
<keyword evidence="1 4" id="KW-0121">Carboxypeptidase</keyword>
<evidence type="ECO:0000256" key="1">
    <source>
        <dbReference type="PIRNR" id="PIRNR006615"/>
    </source>
</evidence>
<dbReference type="SUPFAM" id="SSF55486">
    <property type="entry name" value="Metalloproteases ('zincins'), catalytic domain"/>
    <property type="match status" value="1"/>
</dbReference>
<keyword evidence="1 4" id="KW-0378">Hydrolase</keyword>
<dbReference type="EMBL" id="CP002536">
    <property type="protein sequence ID" value="ADY26765.1"/>
    <property type="molecule type" value="Genomic_DNA"/>
</dbReference>
<dbReference type="Pfam" id="PF02074">
    <property type="entry name" value="Peptidase_M32"/>
    <property type="match status" value="1"/>
</dbReference>
<dbReference type="eggNOG" id="COG2317">
    <property type="taxonomic scope" value="Bacteria"/>
</dbReference>
<sequence>MTDNSRPDADWQDFLRHSQQLSDLRGIDALLGWDQSTYQPPAAAEGRSRQMALLSRLIHAHATDAGYGNTLDTLAGRGDLDPVQTRMLALARKDFEQSRRLPEALVGEMAEHWGRTYTAWTTARPENDWAGMVPLLERSLDLTLEAASHFPEFADPHDYYIDASDEGMSAEAIAQVFSDLQRELVPLVQAVTAAQEPRTDFIGGANHYDVQRQLAFGERVIRDYGYDFTAGRQDLTHHPFMTRLGDADIRITTRVQEADPLDALYSTLHESGHAMYEQGIAPQYLGTPLGGGVSSGVHESQSRLWENLVGRSREFWAAYGEDFRAAFPQVLAGVSDEDLYRASNVVRRSLIRTDADELTYNLHVILRFNLERELLAGRLAVRDLADAWQAAYRDNLGLEAPSHKDGVLQDVHWFFGPVAGAFQGYTLGNIMSAQIYAAARRALPELDAQIARCEFGPLHGWLRENIYRHGRLYTPSELIERATGKPLEAADYLAYLRGKYGDLYGLKL</sequence>
<keyword evidence="1" id="KW-0482">Metalloprotease</keyword>
<dbReference type="Gene3D" id="1.10.1370.30">
    <property type="match status" value="1"/>
</dbReference>
<evidence type="ECO:0000256" key="2">
    <source>
        <dbReference type="PIRSR" id="PIRSR006615-1"/>
    </source>
</evidence>
<comment type="cofactor">
    <cofactor evidence="2">
        <name>Zn(2+)</name>
        <dbReference type="ChEBI" id="CHEBI:29105"/>
    </cofactor>
    <text evidence="2">Binds 1 zinc ion per subunit.</text>
</comment>
<dbReference type="AlphaFoldDB" id="F0RKQ3"/>
<keyword evidence="1 2" id="KW-0479">Metal-binding</keyword>
<keyword evidence="1" id="KW-0645">Protease</keyword>
<dbReference type="GO" id="GO:0004181">
    <property type="term" value="F:metallocarboxypeptidase activity"/>
    <property type="evidence" value="ECO:0007669"/>
    <property type="project" value="UniProtKB-UniRule"/>
</dbReference>
<dbReference type="PANTHER" id="PTHR34217">
    <property type="entry name" value="METAL-DEPENDENT CARBOXYPEPTIDASE"/>
    <property type="match status" value="1"/>
</dbReference>